<name>A0A6L2LS00_TANCI</name>
<sequence length="244" mass="28002">MDGWKPKALKNKSFNKIQELFDKAMKRINTFVDFRTELVEEKRSKKQKVKDDKESEELKKCLEIIPDDGDDVTIDATPLSIKSPTIVDYKIYKEGKKNYFGIFKADGNSQMYLTEEEVVEVVTTDKMIIDVVVDVAQVTTAIVDIRPEEITTTKTAFSQQPRVQDKGKGKGKLIEEPKMPKKRKHQIRADEKLAEKLQAEMQAKIDKEDRLARERAQKKQEANDALINTWDDIQAKIDANAQLA</sequence>
<gene>
    <name evidence="2" type="ORF">Tci_036386</name>
</gene>
<feature type="coiled-coil region" evidence="1">
    <location>
        <begin position="187"/>
        <end position="214"/>
    </location>
</feature>
<accession>A0A6L2LS00</accession>
<evidence type="ECO:0000313" key="2">
    <source>
        <dbReference type="EMBL" id="GEU64408.1"/>
    </source>
</evidence>
<comment type="caution">
    <text evidence="2">The sequence shown here is derived from an EMBL/GenBank/DDBJ whole genome shotgun (WGS) entry which is preliminary data.</text>
</comment>
<reference evidence="2" key="1">
    <citation type="journal article" date="2019" name="Sci. Rep.">
        <title>Draft genome of Tanacetum cinerariifolium, the natural source of mosquito coil.</title>
        <authorList>
            <person name="Yamashiro T."/>
            <person name="Shiraishi A."/>
            <person name="Satake H."/>
            <person name="Nakayama K."/>
        </authorList>
    </citation>
    <scope>NUCLEOTIDE SEQUENCE</scope>
</reference>
<organism evidence="2">
    <name type="scientific">Tanacetum cinerariifolium</name>
    <name type="common">Dalmatian daisy</name>
    <name type="synonym">Chrysanthemum cinerariifolium</name>
    <dbReference type="NCBI Taxonomy" id="118510"/>
    <lineage>
        <taxon>Eukaryota</taxon>
        <taxon>Viridiplantae</taxon>
        <taxon>Streptophyta</taxon>
        <taxon>Embryophyta</taxon>
        <taxon>Tracheophyta</taxon>
        <taxon>Spermatophyta</taxon>
        <taxon>Magnoliopsida</taxon>
        <taxon>eudicotyledons</taxon>
        <taxon>Gunneridae</taxon>
        <taxon>Pentapetalae</taxon>
        <taxon>asterids</taxon>
        <taxon>campanulids</taxon>
        <taxon>Asterales</taxon>
        <taxon>Asteraceae</taxon>
        <taxon>Asteroideae</taxon>
        <taxon>Anthemideae</taxon>
        <taxon>Anthemidinae</taxon>
        <taxon>Tanacetum</taxon>
    </lineage>
</organism>
<dbReference type="AlphaFoldDB" id="A0A6L2LS00"/>
<protein>
    <submittedName>
        <fullName evidence="2">Uncharacterized protein</fullName>
    </submittedName>
</protein>
<dbReference type="EMBL" id="BKCJ010005015">
    <property type="protein sequence ID" value="GEU64408.1"/>
    <property type="molecule type" value="Genomic_DNA"/>
</dbReference>
<proteinExistence type="predicted"/>
<evidence type="ECO:0000256" key="1">
    <source>
        <dbReference type="SAM" id="Coils"/>
    </source>
</evidence>
<keyword evidence="1" id="KW-0175">Coiled coil</keyword>